<feature type="region of interest" description="Disordered" evidence="1">
    <location>
        <begin position="97"/>
        <end position="117"/>
    </location>
</feature>
<keyword evidence="2" id="KW-0812">Transmembrane</keyword>
<evidence type="ECO:0000256" key="2">
    <source>
        <dbReference type="SAM" id="Phobius"/>
    </source>
</evidence>
<keyword evidence="2" id="KW-1133">Transmembrane helix</keyword>
<dbReference type="Proteomes" id="UP000179360">
    <property type="component" value="Unassembled WGS sequence"/>
</dbReference>
<evidence type="ECO:0000313" key="4">
    <source>
        <dbReference type="Proteomes" id="UP000179360"/>
    </source>
</evidence>
<organism evidence="3 4">
    <name type="scientific">Candidatus Muproteobacteria bacterium RIFCSPHIGHO2_01_FULL_65_16</name>
    <dbReference type="NCBI Taxonomy" id="1817764"/>
    <lineage>
        <taxon>Bacteria</taxon>
        <taxon>Pseudomonadati</taxon>
        <taxon>Pseudomonadota</taxon>
        <taxon>Candidatus Muproteobacteria</taxon>
    </lineage>
</organism>
<sequence length="117" mass="13633">MFDVIKHFCKAAWQLQLREKARIRAEVHQIPGLLRLLMKPRNGLRWSKEDRADLASQLQRISRLGLYLTVLAVPGTSLTLPLLAWWLDRRRLQRDAAGLHPASHAPGQHQRPHRQRQ</sequence>
<comment type="caution">
    <text evidence="3">The sequence shown here is derived from an EMBL/GenBank/DDBJ whole genome shotgun (WGS) entry which is preliminary data.</text>
</comment>
<protein>
    <recommendedName>
        <fullName evidence="5">Letm1 RBD domain-containing protein</fullName>
    </recommendedName>
</protein>
<feature type="transmembrane region" description="Helical" evidence="2">
    <location>
        <begin position="64"/>
        <end position="87"/>
    </location>
</feature>
<reference evidence="3 4" key="1">
    <citation type="journal article" date="2016" name="Nat. Commun.">
        <title>Thousands of microbial genomes shed light on interconnected biogeochemical processes in an aquifer system.</title>
        <authorList>
            <person name="Anantharaman K."/>
            <person name="Brown C.T."/>
            <person name="Hug L.A."/>
            <person name="Sharon I."/>
            <person name="Castelle C.J."/>
            <person name="Probst A.J."/>
            <person name="Thomas B.C."/>
            <person name="Singh A."/>
            <person name="Wilkins M.J."/>
            <person name="Karaoz U."/>
            <person name="Brodie E.L."/>
            <person name="Williams K.H."/>
            <person name="Hubbard S.S."/>
            <person name="Banfield J.F."/>
        </authorList>
    </citation>
    <scope>NUCLEOTIDE SEQUENCE [LARGE SCALE GENOMIC DNA]</scope>
</reference>
<dbReference type="AlphaFoldDB" id="A0A1F6TIZ0"/>
<evidence type="ECO:0000313" key="3">
    <source>
        <dbReference type="EMBL" id="OGI45048.1"/>
    </source>
</evidence>
<evidence type="ECO:0008006" key="5">
    <source>
        <dbReference type="Google" id="ProtNLM"/>
    </source>
</evidence>
<accession>A0A1F6TIZ0</accession>
<gene>
    <name evidence="3" type="ORF">A2637_03520</name>
</gene>
<evidence type="ECO:0000256" key="1">
    <source>
        <dbReference type="SAM" id="MobiDB-lite"/>
    </source>
</evidence>
<name>A0A1F6TIZ0_9PROT</name>
<keyword evidence="2" id="KW-0472">Membrane</keyword>
<dbReference type="EMBL" id="MFSY01000099">
    <property type="protein sequence ID" value="OGI45048.1"/>
    <property type="molecule type" value="Genomic_DNA"/>
</dbReference>
<proteinExistence type="predicted"/>